<dbReference type="Proteomes" id="UP000242972">
    <property type="component" value="Unassembled WGS sequence"/>
</dbReference>
<dbReference type="InterPro" id="IPR003018">
    <property type="entry name" value="GAF"/>
</dbReference>
<dbReference type="Pfam" id="PF02954">
    <property type="entry name" value="HTH_8"/>
    <property type="match status" value="1"/>
</dbReference>
<dbReference type="SUPFAM" id="SSF46689">
    <property type="entry name" value="Homeodomain-like"/>
    <property type="match status" value="1"/>
</dbReference>
<evidence type="ECO:0000256" key="5">
    <source>
        <dbReference type="ARBA" id="ARBA00023163"/>
    </source>
</evidence>
<accession>A0A2T2XJQ9</accession>
<dbReference type="InterPro" id="IPR027417">
    <property type="entry name" value="P-loop_NTPase"/>
</dbReference>
<protein>
    <submittedName>
        <fullName evidence="7">Sigma-54-dependent Fis family transcriptional regulator</fullName>
    </submittedName>
</protein>
<dbReference type="Gene3D" id="1.10.8.60">
    <property type="match status" value="1"/>
</dbReference>
<dbReference type="InterPro" id="IPR029016">
    <property type="entry name" value="GAF-like_dom_sf"/>
</dbReference>
<dbReference type="PANTHER" id="PTHR32071">
    <property type="entry name" value="TRANSCRIPTIONAL REGULATORY PROTEIN"/>
    <property type="match status" value="1"/>
</dbReference>
<dbReference type="Pfam" id="PF01590">
    <property type="entry name" value="GAF"/>
    <property type="match status" value="1"/>
</dbReference>
<dbReference type="FunFam" id="3.40.50.300:FF:000006">
    <property type="entry name" value="DNA-binding transcriptional regulator NtrC"/>
    <property type="match status" value="1"/>
</dbReference>
<dbReference type="InterPro" id="IPR002197">
    <property type="entry name" value="HTH_Fis"/>
</dbReference>
<dbReference type="CDD" id="cd00009">
    <property type="entry name" value="AAA"/>
    <property type="match status" value="1"/>
</dbReference>
<dbReference type="AlphaFoldDB" id="A0A2T2XJQ9"/>
<proteinExistence type="predicted"/>
<gene>
    <name evidence="7" type="ORF">C7B46_04720</name>
</gene>
<dbReference type="SMART" id="SM00382">
    <property type="entry name" value="AAA"/>
    <property type="match status" value="1"/>
</dbReference>
<dbReference type="PANTHER" id="PTHR32071:SF57">
    <property type="entry name" value="C4-DICARBOXYLATE TRANSPORT TRANSCRIPTIONAL REGULATORY PROTEIN DCTD"/>
    <property type="match status" value="1"/>
</dbReference>
<dbReference type="GO" id="GO:0006355">
    <property type="term" value="P:regulation of DNA-templated transcription"/>
    <property type="evidence" value="ECO:0007669"/>
    <property type="project" value="InterPro"/>
</dbReference>
<dbReference type="Gene3D" id="3.30.450.40">
    <property type="match status" value="1"/>
</dbReference>
<name>A0A2T2XJQ9_9FIRM</name>
<comment type="caution">
    <text evidence="7">The sequence shown here is derived from an EMBL/GenBank/DDBJ whole genome shotgun (WGS) entry which is preliminary data.</text>
</comment>
<dbReference type="InterPro" id="IPR025662">
    <property type="entry name" value="Sigma_54_int_dom_ATP-bd_1"/>
</dbReference>
<evidence type="ECO:0000256" key="3">
    <source>
        <dbReference type="ARBA" id="ARBA00023015"/>
    </source>
</evidence>
<evidence type="ECO:0000313" key="8">
    <source>
        <dbReference type="Proteomes" id="UP000242972"/>
    </source>
</evidence>
<evidence type="ECO:0000259" key="6">
    <source>
        <dbReference type="PROSITE" id="PS50045"/>
    </source>
</evidence>
<dbReference type="PRINTS" id="PR01590">
    <property type="entry name" value="HTHFIS"/>
</dbReference>
<dbReference type="Gene3D" id="3.40.50.300">
    <property type="entry name" value="P-loop containing nucleotide triphosphate hydrolases"/>
    <property type="match status" value="1"/>
</dbReference>
<dbReference type="EMBL" id="PXYW01000007">
    <property type="protein sequence ID" value="PSR34741.1"/>
    <property type="molecule type" value="Genomic_DNA"/>
</dbReference>
<dbReference type="InterPro" id="IPR003593">
    <property type="entry name" value="AAA+_ATPase"/>
</dbReference>
<dbReference type="PROSITE" id="PS50045">
    <property type="entry name" value="SIGMA54_INTERACT_4"/>
    <property type="match status" value="1"/>
</dbReference>
<organism evidence="7 8">
    <name type="scientific">Sulfobacillus benefaciens</name>
    <dbReference type="NCBI Taxonomy" id="453960"/>
    <lineage>
        <taxon>Bacteria</taxon>
        <taxon>Bacillati</taxon>
        <taxon>Bacillota</taxon>
        <taxon>Clostridia</taxon>
        <taxon>Eubacteriales</taxon>
        <taxon>Clostridiales Family XVII. Incertae Sedis</taxon>
        <taxon>Sulfobacillus</taxon>
    </lineage>
</organism>
<sequence>MASNMLVSGYDIGRSIRESRMTWERFIDQHNGDVTARPAVRDSWQRCLEYGLQPSVSNAPRLLPETKVEELAQNHPLYPELLPYIHELTSIMRHSDHLVVFCDNNGIILTIDGEGFLRSKAENMNFVPGSGWSEKNAGTNAIGTALALSAPVHIFAAEHYCEPVHEWTCAAAPIVDPATRSVLGVIDLTGLREAFHPHSLAVVQATARAIEDRLRDRLEIERFTIFGDYLELLNRQPHSELIAVDRGGQVIRCSSDLVGKGWISSDNKLSYIPANVIEQETGYTWDIEGDKERWRLIVRQCLRNGQRIGSIIQAVPVQLPTRAQMKPRPVKSQGMKYTFANLVGKSPLFLRTVESARIAAGTSAPVLITGETGTGKEVLAQAIHASSLNGVGPFVAINCGAIPMDLIGSELFGYESGAFTGASKDGYPGKFEQAHGGTIFLDEIGEMPLSMQPYLLRVLDSGEITRIGGRTSIPVSVRVIAATNQNLETLVANKTFRADLFYRLNVMRISIPALRERSGDAVLLFLYFLQKTCQERGQVLPKILPGAIKALQCYDWPGNVREVRNLAEQVMTLHFHTDTIGIDDLPMHFRQARPETKMSRTILKTQQQEWIRQVLEECAGNITLAAEKLGIHRSTLYRKLAQYDSNHGKKTKRGQKRVSH</sequence>
<dbReference type="GO" id="GO:0043565">
    <property type="term" value="F:sequence-specific DNA binding"/>
    <property type="evidence" value="ECO:0007669"/>
    <property type="project" value="InterPro"/>
</dbReference>
<keyword evidence="3" id="KW-0805">Transcription regulation</keyword>
<dbReference type="PROSITE" id="PS00675">
    <property type="entry name" value="SIGMA54_INTERACT_1"/>
    <property type="match status" value="1"/>
</dbReference>
<dbReference type="Gene3D" id="1.10.10.60">
    <property type="entry name" value="Homeodomain-like"/>
    <property type="match status" value="1"/>
</dbReference>
<dbReference type="Pfam" id="PF00158">
    <property type="entry name" value="Sigma54_activat"/>
    <property type="match status" value="1"/>
</dbReference>
<keyword evidence="5" id="KW-0804">Transcription</keyword>
<evidence type="ECO:0000256" key="1">
    <source>
        <dbReference type="ARBA" id="ARBA00022741"/>
    </source>
</evidence>
<dbReference type="InterPro" id="IPR002078">
    <property type="entry name" value="Sigma_54_int"/>
</dbReference>
<reference evidence="7 8" key="1">
    <citation type="journal article" date="2014" name="BMC Genomics">
        <title>Comparison of environmental and isolate Sulfobacillus genomes reveals diverse carbon, sulfur, nitrogen, and hydrogen metabolisms.</title>
        <authorList>
            <person name="Justice N.B."/>
            <person name="Norman A."/>
            <person name="Brown C.T."/>
            <person name="Singh A."/>
            <person name="Thomas B.C."/>
            <person name="Banfield J.F."/>
        </authorList>
    </citation>
    <scope>NUCLEOTIDE SEQUENCE [LARGE SCALE GENOMIC DNA]</scope>
    <source>
        <strain evidence="7">AMDSBA4</strain>
    </source>
</reference>
<keyword evidence="4" id="KW-0238">DNA-binding</keyword>
<feature type="domain" description="Sigma-54 factor interaction" evidence="6">
    <location>
        <begin position="342"/>
        <end position="572"/>
    </location>
</feature>
<evidence type="ECO:0000256" key="2">
    <source>
        <dbReference type="ARBA" id="ARBA00022840"/>
    </source>
</evidence>
<keyword evidence="2" id="KW-0067">ATP-binding</keyword>
<dbReference type="InterPro" id="IPR058031">
    <property type="entry name" value="AAA_lid_NorR"/>
</dbReference>
<dbReference type="Pfam" id="PF25601">
    <property type="entry name" value="AAA_lid_14"/>
    <property type="match status" value="1"/>
</dbReference>
<dbReference type="InterPro" id="IPR025943">
    <property type="entry name" value="Sigma_54_int_dom_ATP-bd_2"/>
</dbReference>
<dbReference type="GO" id="GO:0005524">
    <property type="term" value="F:ATP binding"/>
    <property type="evidence" value="ECO:0007669"/>
    <property type="project" value="UniProtKB-KW"/>
</dbReference>
<dbReference type="InterPro" id="IPR009057">
    <property type="entry name" value="Homeodomain-like_sf"/>
</dbReference>
<evidence type="ECO:0000256" key="4">
    <source>
        <dbReference type="ARBA" id="ARBA00023125"/>
    </source>
</evidence>
<evidence type="ECO:0000313" key="7">
    <source>
        <dbReference type="EMBL" id="PSR34741.1"/>
    </source>
</evidence>
<dbReference type="PROSITE" id="PS00676">
    <property type="entry name" value="SIGMA54_INTERACT_2"/>
    <property type="match status" value="1"/>
</dbReference>
<keyword evidence="1" id="KW-0547">Nucleotide-binding</keyword>
<dbReference type="SUPFAM" id="SSF52540">
    <property type="entry name" value="P-loop containing nucleoside triphosphate hydrolases"/>
    <property type="match status" value="1"/>
</dbReference>